<reference evidence="2" key="1">
    <citation type="submission" date="2022-11" db="EMBL/GenBank/DDBJ databases">
        <authorList>
            <person name="Kikuchi T."/>
        </authorList>
    </citation>
    <scope>NUCLEOTIDE SEQUENCE</scope>
    <source>
        <strain evidence="2">PS1010</strain>
    </source>
</reference>
<keyword evidence="1" id="KW-0472">Membrane</keyword>
<comment type="caution">
    <text evidence="2">The sequence shown here is derived from an EMBL/GenBank/DDBJ whole genome shotgun (WGS) entry which is preliminary data.</text>
</comment>
<feature type="transmembrane region" description="Helical" evidence="1">
    <location>
        <begin position="227"/>
        <end position="249"/>
    </location>
</feature>
<feature type="transmembrane region" description="Helical" evidence="1">
    <location>
        <begin position="168"/>
        <end position="187"/>
    </location>
</feature>
<dbReference type="EMBL" id="CANHGI010000003">
    <property type="protein sequence ID" value="CAI5444178.1"/>
    <property type="molecule type" value="Genomic_DNA"/>
</dbReference>
<organism evidence="2 3">
    <name type="scientific">Caenorhabditis angaria</name>
    <dbReference type="NCBI Taxonomy" id="860376"/>
    <lineage>
        <taxon>Eukaryota</taxon>
        <taxon>Metazoa</taxon>
        <taxon>Ecdysozoa</taxon>
        <taxon>Nematoda</taxon>
        <taxon>Chromadorea</taxon>
        <taxon>Rhabditida</taxon>
        <taxon>Rhabditina</taxon>
        <taxon>Rhabditomorpha</taxon>
        <taxon>Rhabditoidea</taxon>
        <taxon>Rhabditidae</taxon>
        <taxon>Peloderinae</taxon>
        <taxon>Caenorhabditis</taxon>
    </lineage>
</organism>
<evidence type="ECO:0000313" key="3">
    <source>
        <dbReference type="Proteomes" id="UP001152747"/>
    </source>
</evidence>
<evidence type="ECO:0000313" key="2">
    <source>
        <dbReference type="EMBL" id="CAI5444178.1"/>
    </source>
</evidence>
<feature type="transmembrane region" description="Helical" evidence="1">
    <location>
        <begin position="51"/>
        <end position="72"/>
    </location>
</feature>
<evidence type="ECO:0000256" key="1">
    <source>
        <dbReference type="SAM" id="Phobius"/>
    </source>
</evidence>
<sequence length="251" mass="28924">MSEVLIDIENSEIPRISEVQLDPWELRIKKSLTNLVLTPTQQAQSLNSRPYFMVVMTLFRVLVLISFANYLMSKDIQPYDFVPLASEVLAIIAYVISHIFIGIPLEISQGTLKSSIFYLSVFLYTFVFASTYAKTTSFFIYGGPSALSFAGLHLSNIVKNWETMTMKLLRIISLSAIFLVVELFMLFNFSLNIHQFTFGLSGGLLGYLLGYYWIYRTKDEETQEIKWRSAGIISTWLLFFLVLSEFLYLRR</sequence>
<dbReference type="AlphaFoldDB" id="A0A9P1IGK7"/>
<keyword evidence="1" id="KW-1133">Transmembrane helix</keyword>
<gene>
    <name evidence="2" type="ORF">CAMP_LOCUS6815</name>
</gene>
<feature type="transmembrane region" description="Helical" evidence="1">
    <location>
        <begin position="115"/>
        <end position="132"/>
    </location>
</feature>
<feature type="transmembrane region" description="Helical" evidence="1">
    <location>
        <begin position="193"/>
        <end position="215"/>
    </location>
</feature>
<protein>
    <submittedName>
        <fullName evidence="2">Uncharacterized protein</fullName>
    </submittedName>
</protein>
<accession>A0A9P1IGK7</accession>
<keyword evidence="3" id="KW-1185">Reference proteome</keyword>
<feature type="transmembrane region" description="Helical" evidence="1">
    <location>
        <begin position="138"/>
        <end position="156"/>
    </location>
</feature>
<keyword evidence="1" id="KW-0812">Transmembrane</keyword>
<dbReference type="Proteomes" id="UP001152747">
    <property type="component" value="Unassembled WGS sequence"/>
</dbReference>
<feature type="transmembrane region" description="Helical" evidence="1">
    <location>
        <begin position="84"/>
        <end position="103"/>
    </location>
</feature>
<proteinExistence type="predicted"/>
<name>A0A9P1IGK7_9PELO</name>